<feature type="region of interest" description="Disordered" evidence="1">
    <location>
        <begin position="75"/>
        <end position="99"/>
    </location>
</feature>
<feature type="region of interest" description="Disordered" evidence="1">
    <location>
        <begin position="17"/>
        <end position="62"/>
    </location>
</feature>
<dbReference type="Proteomes" id="UP001419268">
    <property type="component" value="Unassembled WGS sequence"/>
</dbReference>
<protein>
    <submittedName>
        <fullName evidence="2">Uncharacterized protein</fullName>
    </submittedName>
</protein>
<proteinExistence type="predicted"/>
<dbReference type="EMBL" id="JBBNAG010000006">
    <property type="protein sequence ID" value="KAK9125782.1"/>
    <property type="molecule type" value="Genomic_DNA"/>
</dbReference>
<reference evidence="2 3" key="1">
    <citation type="submission" date="2024-01" db="EMBL/GenBank/DDBJ databases">
        <title>Genome assemblies of Stephania.</title>
        <authorList>
            <person name="Yang L."/>
        </authorList>
    </citation>
    <scope>NUCLEOTIDE SEQUENCE [LARGE SCALE GENOMIC DNA]</scope>
    <source>
        <strain evidence="2">JXDWG</strain>
        <tissue evidence="2">Leaf</tissue>
    </source>
</reference>
<evidence type="ECO:0000313" key="2">
    <source>
        <dbReference type="EMBL" id="KAK9125782.1"/>
    </source>
</evidence>
<accession>A0AAP0NZK7</accession>
<sequence>MSMEGLSHLGVHCMAARTSRRNMKQTTMAWRGFQRQRRQTARDSKATTIDDEGFRGSDDRRRGFQVVVVADGEGFRCSDDRRRDRRQTPRKLNPQPLKP</sequence>
<keyword evidence="3" id="KW-1185">Reference proteome</keyword>
<name>A0AAP0NZK7_9MAGN</name>
<comment type="caution">
    <text evidence="2">The sequence shown here is derived from an EMBL/GenBank/DDBJ whole genome shotgun (WGS) entry which is preliminary data.</text>
</comment>
<feature type="compositionally biased region" description="Basic and acidic residues" evidence="1">
    <location>
        <begin position="52"/>
        <end position="62"/>
    </location>
</feature>
<evidence type="ECO:0000313" key="3">
    <source>
        <dbReference type="Proteomes" id="UP001419268"/>
    </source>
</evidence>
<evidence type="ECO:0000256" key="1">
    <source>
        <dbReference type="SAM" id="MobiDB-lite"/>
    </source>
</evidence>
<dbReference type="AlphaFoldDB" id="A0AAP0NZK7"/>
<gene>
    <name evidence="2" type="ORF">Scep_014628</name>
</gene>
<organism evidence="2 3">
    <name type="scientific">Stephania cephalantha</name>
    <dbReference type="NCBI Taxonomy" id="152367"/>
    <lineage>
        <taxon>Eukaryota</taxon>
        <taxon>Viridiplantae</taxon>
        <taxon>Streptophyta</taxon>
        <taxon>Embryophyta</taxon>
        <taxon>Tracheophyta</taxon>
        <taxon>Spermatophyta</taxon>
        <taxon>Magnoliopsida</taxon>
        <taxon>Ranunculales</taxon>
        <taxon>Menispermaceae</taxon>
        <taxon>Menispermoideae</taxon>
        <taxon>Cissampelideae</taxon>
        <taxon>Stephania</taxon>
    </lineage>
</organism>